<dbReference type="Proteomes" id="UP000177159">
    <property type="component" value="Unassembled WGS sequence"/>
</dbReference>
<keyword evidence="1 3" id="KW-0479">Metal-binding</keyword>
<dbReference type="GO" id="GO:0016787">
    <property type="term" value="F:hydrolase activity"/>
    <property type="evidence" value="ECO:0007669"/>
    <property type="project" value="UniProtKB-KW"/>
</dbReference>
<dbReference type="InterPro" id="IPR001131">
    <property type="entry name" value="Peptidase_M24B_aminopep-P_CS"/>
</dbReference>
<dbReference type="AlphaFoldDB" id="A0A1F7GTY7"/>
<dbReference type="PANTHER" id="PTHR46112">
    <property type="entry name" value="AMINOPEPTIDASE"/>
    <property type="match status" value="1"/>
</dbReference>
<evidence type="ECO:0000313" key="6">
    <source>
        <dbReference type="EMBL" id="OGK22510.1"/>
    </source>
</evidence>
<dbReference type="SUPFAM" id="SSF53092">
    <property type="entry name" value="Creatinase/prolidase N-terminal domain"/>
    <property type="match status" value="1"/>
</dbReference>
<proteinExistence type="inferred from homology"/>
<evidence type="ECO:0008006" key="8">
    <source>
        <dbReference type="Google" id="ProtNLM"/>
    </source>
</evidence>
<organism evidence="6 7">
    <name type="scientific">Candidatus Roizmanbacteria bacterium RIFCSPHIGHO2_02_FULL_37_24</name>
    <dbReference type="NCBI Taxonomy" id="1802037"/>
    <lineage>
        <taxon>Bacteria</taxon>
        <taxon>Candidatus Roizmaniibacteriota</taxon>
    </lineage>
</organism>
<evidence type="ECO:0000256" key="1">
    <source>
        <dbReference type="ARBA" id="ARBA00022723"/>
    </source>
</evidence>
<keyword evidence="2" id="KW-0378">Hydrolase</keyword>
<evidence type="ECO:0000259" key="4">
    <source>
        <dbReference type="Pfam" id="PF00557"/>
    </source>
</evidence>
<dbReference type="InterPro" id="IPR036005">
    <property type="entry name" value="Creatinase/aminopeptidase-like"/>
</dbReference>
<dbReference type="Pfam" id="PF00557">
    <property type="entry name" value="Peptidase_M24"/>
    <property type="match status" value="1"/>
</dbReference>
<name>A0A1F7GTY7_9BACT</name>
<reference evidence="6 7" key="1">
    <citation type="journal article" date="2016" name="Nat. Commun.">
        <title>Thousands of microbial genomes shed light on interconnected biogeochemical processes in an aquifer system.</title>
        <authorList>
            <person name="Anantharaman K."/>
            <person name="Brown C.T."/>
            <person name="Hug L.A."/>
            <person name="Sharon I."/>
            <person name="Castelle C.J."/>
            <person name="Probst A.J."/>
            <person name="Thomas B.C."/>
            <person name="Singh A."/>
            <person name="Wilkins M.J."/>
            <person name="Karaoz U."/>
            <person name="Brodie E.L."/>
            <person name="Williams K.H."/>
            <person name="Hubbard S.S."/>
            <person name="Banfield J.F."/>
        </authorList>
    </citation>
    <scope>NUCLEOTIDE SEQUENCE [LARGE SCALE GENOMIC DNA]</scope>
</reference>
<dbReference type="InterPro" id="IPR000587">
    <property type="entry name" value="Creatinase_N"/>
</dbReference>
<evidence type="ECO:0000259" key="5">
    <source>
        <dbReference type="Pfam" id="PF01321"/>
    </source>
</evidence>
<feature type="domain" description="Peptidase M24" evidence="4">
    <location>
        <begin position="150"/>
        <end position="352"/>
    </location>
</feature>
<gene>
    <name evidence="6" type="ORF">A3C24_05095</name>
</gene>
<feature type="domain" description="Creatinase N-terminal" evidence="5">
    <location>
        <begin position="11"/>
        <end position="140"/>
    </location>
</feature>
<accession>A0A1F7GTY7</accession>
<dbReference type="InterPro" id="IPR029149">
    <property type="entry name" value="Creatin/AminoP/Spt16_N"/>
</dbReference>
<dbReference type="Pfam" id="PF01321">
    <property type="entry name" value="Creatinase_N"/>
    <property type="match status" value="1"/>
</dbReference>
<evidence type="ECO:0000256" key="3">
    <source>
        <dbReference type="RuleBase" id="RU000590"/>
    </source>
</evidence>
<protein>
    <recommendedName>
        <fullName evidence="8">Peptidase M24 domain-containing protein</fullName>
    </recommendedName>
</protein>
<dbReference type="EMBL" id="MFZM01000041">
    <property type="protein sequence ID" value="OGK22510.1"/>
    <property type="molecule type" value="Genomic_DNA"/>
</dbReference>
<dbReference type="Gene3D" id="3.90.230.10">
    <property type="entry name" value="Creatinase/methionine aminopeptidase superfamily"/>
    <property type="match status" value="1"/>
</dbReference>
<dbReference type="InterPro" id="IPR050659">
    <property type="entry name" value="Peptidase_M24B"/>
</dbReference>
<dbReference type="PANTHER" id="PTHR46112:SF3">
    <property type="entry name" value="AMINOPEPTIDASE YPDF"/>
    <property type="match status" value="1"/>
</dbReference>
<dbReference type="SUPFAM" id="SSF55920">
    <property type="entry name" value="Creatinase/aminopeptidase"/>
    <property type="match status" value="1"/>
</dbReference>
<evidence type="ECO:0000313" key="7">
    <source>
        <dbReference type="Proteomes" id="UP000177159"/>
    </source>
</evidence>
<comment type="caution">
    <text evidence="6">The sequence shown here is derived from an EMBL/GenBank/DDBJ whole genome shotgun (WGS) entry which is preliminary data.</text>
</comment>
<sequence length="371" mass="42508">MPIISHIGLSRIELLRQHLNTEKIDALLVSNHNNILYLTGFKGLSTDEREAWVFITKKNTYLITDGRYVDSIQKSELAIKMQELTPENPLKKILSTIINNEQINIIGFEAEDLSYHEYTYFKKHVHTTFQETRNIIGLLRIQKDKHEIEMVKKSCEVADQCLKEIFQTISPGQTEKEIAFTIEFWLKKHDSDLAFSPIVAIDQNSAIPHYDTKSNGTTKVTAGSIILIDFGALYNNYMSDITRMIFVGKPLDEYIKAYEIVQKAQEQALKLLETKSEYKDIDKATRNFITQNNYPSYPHSTGHGLGLEVHENPKIAPKSKDTIKSGHVVTIEPGVYIKGRFGIRIEDTLYINDQKQPEILTNTPKELLIIH</sequence>
<dbReference type="Gene3D" id="3.40.350.10">
    <property type="entry name" value="Creatinase/prolidase N-terminal domain"/>
    <property type="match status" value="1"/>
</dbReference>
<dbReference type="PROSITE" id="PS00491">
    <property type="entry name" value="PROLINE_PEPTIDASE"/>
    <property type="match status" value="1"/>
</dbReference>
<comment type="similarity">
    <text evidence="3">Belongs to the peptidase M24B family.</text>
</comment>
<dbReference type="InterPro" id="IPR000994">
    <property type="entry name" value="Pept_M24"/>
</dbReference>
<evidence type="ECO:0000256" key="2">
    <source>
        <dbReference type="ARBA" id="ARBA00022801"/>
    </source>
</evidence>
<dbReference type="GO" id="GO:0046872">
    <property type="term" value="F:metal ion binding"/>
    <property type="evidence" value="ECO:0007669"/>
    <property type="project" value="UniProtKB-KW"/>
</dbReference>